<dbReference type="SMART" id="SM00827">
    <property type="entry name" value="PKS_AT"/>
    <property type="match status" value="1"/>
</dbReference>
<dbReference type="InterPro" id="IPR029063">
    <property type="entry name" value="SAM-dependent_MTases_sf"/>
</dbReference>
<keyword evidence="6" id="KW-0436">Ligase</keyword>
<dbReference type="Gene3D" id="3.30.559.30">
    <property type="entry name" value="Nonribosomal peptide synthetase, condensation domain"/>
    <property type="match status" value="2"/>
</dbReference>
<evidence type="ECO:0000256" key="4">
    <source>
        <dbReference type="ARBA" id="ARBA00022450"/>
    </source>
</evidence>
<dbReference type="SUPFAM" id="SSF56801">
    <property type="entry name" value="Acetyl-CoA synthetase-like"/>
    <property type="match status" value="1"/>
</dbReference>
<keyword evidence="9" id="KW-0511">Multifunctional enzyme</keyword>
<dbReference type="SUPFAM" id="SSF47336">
    <property type="entry name" value="ACP-like"/>
    <property type="match status" value="3"/>
</dbReference>
<dbReference type="InterPro" id="IPR057737">
    <property type="entry name" value="Condensation_MtbB-like"/>
</dbReference>
<feature type="domain" description="Carrier" evidence="11">
    <location>
        <begin position="2526"/>
        <end position="2600"/>
    </location>
</feature>
<evidence type="ECO:0000256" key="8">
    <source>
        <dbReference type="ARBA" id="ARBA00022737"/>
    </source>
</evidence>
<dbReference type="Gene3D" id="3.40.50.1820">
    <property type="entry name" value="alpha/beta hydrolase"/>
    <property type="match status" value="1"/>
</dbReference>
<evidence type="ECO:0000256" key="6">
    <source>
        <dbReference type="ARBA" id="ARBA00022598"/>
    </source>
</evidence>
<dbReference type="InterPro" id="IPR001242">
    <property type="entry name" value="Condensation_dom"/>
</dbReference>
<dbReference type="SUPFAM" id="SSF51735">
    <property type="entry name" value="NAD(P)-binding Rossmann-fold domains"/>
    <property type="match status" value="2"/>
</dbReference>
<evidence type="ECO:0000256" key="3">
    <source>
        <dbReference type="ARBA" id="ARBA00006484"/>
    </source>
</evidence>
<dbReference type="SUPFAM" id="SSF53474">
    <property type="entry name" value="alpha/beta-Hydrolases"/>
    <property type="match status" value="1"/>
</dbReference>
<dbReference type="InterPro" id="IPR032821">
    <property type="entry name" value="PKS_assoc"/>
</dbReference>
<dbReference type="InterPro" id="IPR001227">
    <property type="entry name" value="Ac_transferase_dom_sf"/>
</dbReference>
<dbReference type="InterPro" id="IPR001031">
    <property type="entry name" value="Thioesterase"/>
</dbReference>
<dbReference type="Pfam" id="PF16197">
    <property type="entry name" value="KAsynt_C_assoc"/>
    <property type="match status" value="1"/>
</dbReference>
<keyword evidence="4" id="KW-0596">Phosphopantetheine</keyword>
<dbReference type="InterPro" id="IPR020806">
    <property type="entry name" value="PKS_PP-bd"/>
</dbReference>
<dbReference type="InterPro" id="IPR014043">
    <property type="entry name" value="Acyl_transferase_dom"/>
</dbReference>
<dbReference type="SMART" id="SM00823">
    <property type="entry name" value="PKS_PP"/>
    <property type="match status" value="2"/>
</dbReference>
<dbReference type="EMBL" id="RDPI01000011">
    <property type="protein sequence ID" value="MBF4373656.1"/>
    <property type="molecule type" value="Genomic_DNA"/>
</dbReference>
<dbReference type="InterPro" id="IPR045851">
    <property type="entry name" value="AMP-bd_C_sf"/>
</dbReference>
<dbReference type="InterPro" id="IPR023213">
    <property type="entry name" value="CAT-like_dom_sf"/>
</dbReference>
<dbReference type="CDD" id="cd00833">
    <property type="entry name" value="PKS"/>
    <property type="match status" value="1"/>
</dbReference>
<dbReference type="SUPFAM" id="SSF52777">
    <property type="entry name" value="CoA-dependent acyltransferases"/>
    <property type="match status" value="4"/>
</dbReference>
<comment type="cofactor">
    <cofactor evidence="1">
        <name>pantetheine 4'-phosphate</name>
        <dbReference type="ChEBI" id="CHEBI:47942"/>
    </cofactor>
</comment>
<dbReference type="InterPro" id="IPR014030">
    <property type="entry name" value="Ketoacyl_synth_N"/>
</dbReference>
<dbReference type="SMART" id="SM00825">
    <property type="entry name" value="PKS_KS"/>
    <property type="match status" value="1"/>
</dbReference>
<feature type="domain" description="Carrier" evidence="11">
    <location>
        <begin position="3600"/>
        <end position="3675"/>
    </location>
</feature>
<dbReference type="Gene3D" id="3.40.50.150">
    <property type="entry name" value="Vaccinia Virus protein VP39"/>
    <property type="match status" value="1"/>
</dbReference>
<proteinExistence type="inferred from homology"/>
<dbReference type="Gene3D" id="3.40.50.980">
    <property type="match status" value="2"/>
</dbReference>
<dbReference type="SUPFAM" id="SSF53901">
    <property type="entry name" value="Thiolase-like"/>
    <property type="match status" value="1"/>
</dbReference>
<dbReference type="Pfam" id="PF00698">
    <property type="entry name" value="Acyl_transf_1"/>
    <property type="match status" value="1"/>
</dbReference>
<dbReference type="SMART" id="SM00822">
    <property type="entry name" value="PKS_KR"/>
    <property type="match status" value="1"/>
</dbReference>
<evidence type="ECO:0000256" key="5">
    <source>
        <dbReference type="ARBA" id="ARBA00022553"/>
    </source>
</evidence>
<dbReference type="PROSITE" id="PS50075">
    <property type="entry name" value="CARRIER"/>
    <property type="match status" value="3"/>
</dbReference>
<dbReference type="InterPro" id="IPR013968">
    <property type="entry name" value="PKS_KR"/>
</dbReference>
<keyword evidence="5" id="KW-0597">Phosphoprotein</keyword>
<dbReference type="Gene3D" id="3.30.300.30">
    <property type="match status" value="1"/>
</dbReference>
<evidence type="ECO:0000256" key="7">
    <source>
        <dbReference type="ARBA" id="ARBA00022679"/>
    </source>
</evidence>
<evidence type="ECO:0000313" key="13">
    <source>
        <dbReference type="EMBL" id="MBF4373656.1"/>
    </source>
</evidence>
<dbReference type="Pfam" id="PF00668">
    <property type="entry name" value="Condensation"/>
    <property type="match status" value="2"/>
</dbReference>
<dbReference type="InterPro" id="IPR025110">
    <property type="entry name" value="AMP-bd_C"/>
</dbReference>
<dbReference type="Pfam" id="PF00109">
    <property type="entry name" value="ketoacyl-synt"/>
    <property type="match status" value="1"/>
</dbReference>
<evidence type="ECO:0000256" key="2">
    <source>
        <dbReference type="ARBA" id="ARBA00004924"/>
    </source>
</evidence>
<dbReference type="Pfam" id="PF02801">
    <property type="entry name" value="Ketoacyl-synt_C"/>
    <property type="match status" value="1"/>
</dbReference>
<gene>
    <name evidence="13" type="ORF">EAY46_11275</name>
</gene>
<dbReference type="Pfam" id="PF00550">
    <property type="entry name" value="PP-binding"/>
    <property type="match status" value="3"/>
</dbReference>
<dbReference type="InterPro" id="IPR020845">
    <property type="entry name" value="AMP-binding_CS"/>
</dbReference>
<feature type="domain" description="Ketosynthase family 3 (KS3)" evidence="12">
    <location>
        <begin position="11"/>
        <end position="434"/>
    </location>
</feature>
<dbReference type="PANTHER" id="PTHR43775:SF37">
    <property type="entry name" value="SI:DKEY-61P9.11"/>
    <property type="match status" value="1"/>
</dbReference>
<dbReference type="CDD" id="cd12114">
    <property type="entry name" value="A_NRPS_TlmIV_like"/>
    <property type="match status" value="1"/>
</dbReference>
<dbReference type="InterPro" id="IPR036736">
    <property type="entry name" value="ACP-like_sf"/>
</dbReference>
<comment type="similarity">
    <text evidence="3">Belongs to the short-chain dehydrogenases/reductases (SDR) family.</text>
</comment>
<dbReference type="InterPro" id="IPR009081">
    <property type="entry name" value="PP-bd_ACP"/>
</dbReference>
<dbReference type="InterPro" id="IPR000873">
    <property type="entry name" value="AMP-dep_synth/lig_dom"/>
</dbReference>
<dbReference type="CDD" id="cd02440">
    <property type="entry name" value="AdoMet_MTases"/>
    <property type="match status" value="1"/>
</dbReference>
<evidence type="ECO:0000259" key="11">
    <source>
        <dbReference type="PROSITE" id="PS50075"/>
    </source>
</evidence>
<dbReference type="Pfam" id="PF08242">
    <property type="entry name" value="Methyltransf_12"/>
    <property type="match status" value="1"/>
</dbReference>
<keyword evidence="8" id="KW-0677">Repeat</keyword>
<dbReference type="PROSITE" id="PS00012">
    <property type="entry name" value="PHOSPHOPANTETHEINE"/>
    <property type="match status" value="2"/>
</dbReference>
<evidence type="ECO:0000256" key="1">
    <source>
        <dbReference type="ARBA" id="ARBA00001957"/>
    </source>
</evidence>
<evidence type="ECO:0000256" key="10">
    <source>
        <dbReference type="ARBA" id="ARBA00029443"/>
    </source>
</evidence>
<dbReference type="Gene3D" id="3.40.366.10">
    <property type="entry name" value="Malonyl-Coenzyme A Acyl Carrier Protein, domain 2"/>
    <property type="match status" value="1"/>
</dbReference>
<dbReference type="Pfam" id="PF13193">
    <property type="entry name" value="AMP-binding_C"/>
    <property type="match status" value="1"/>
</dbReference>
<keyword evidence="7" id="KW-0808">Transferase</keyword>
<evidence type="ECO:0000256" key="9">
    <source>
        <dbReference type="ARBA" id="ARBA00023268"/>
    </source>
</evidence>
<dbReference type="NCBIfam" id="TIGR01733">
    <property type="entry name" value="AA-adenyl-dom"/>
    <property type="match status" value="1"/>
</dbReference>
<feature type="domain" description="Carrier" evidence="11">
    <location>
        <begin position="1596"/>
        <end position="1671"/>
    </location>
</feature>
<dbReference type="Gene3D" id="3.30.70.3290">
    <property type="match status" value="1"/>
</dbReference>
<dbReference type="InterPro" id="IPR050091">
    <property type="entry name" value="PKS_NRPS_Biosynth_Enz"/>
</dbReference>
<dbReference type="SUPFAM" id="SSF53335">
    <property type="entry name" value="S-adenosyl-L-methionine-dependent methyltransferases"/>
    <property type="match status" value="1"/>
</dbReference>
<dbReference type="InterPro" id="IPR020841">
    <property type="entry name" value="PKS_Beta-ketoAc_synthase_dom"/>
</dbReference>
<dbReference type="PROSITE" id="PS00455">
    <property type="entry name" value="AMP_BINDING"/>
    <property type="match status" value="1"/>
</dbReference>
<dbReference type="InterPro" id="IPR016035">
    <property type="entry name" value="Acyl_Trfase/lysoPLipase"/>
</dbReference>
<dbReference type="PROSITE" id="PS52004">
    <property type="entry name" value="KS3_2"/>
    <property type="match status" value="1"/>
</dbReference>
<dbReference type="Proteomes" id="UP000726136">
    <property type="component" value="Unassembled WGS sequence"/>
</dbReference>
<dbReference type="SUPFAM" id="SSF52151">
    <property type="entry name" value="FabD/lysophospholipase-like"/>
    <property type="match status" value="1"/>
</dbReference>
<dbReference type="InterPro" id="IPR057326">
    <property type="entry name" value="KR_dom"/>
</dbReference>
<protein>
    <submittedName>
        <fullName evidence="13">Amino acid adenylation domain-containing protein</fullName>
    </submittedName>
</protein>
<evidence type="ECO:0000313" key="14">
    <source>
        <dbReference type="Proteomes" id="UP000726136"/>
    </source>
</evidence>
<dbReference type="InterPro" id="IPR036291">
    <property type="entry name" value="NAD(P)-bd_dom_sf"/>
</dbReference>
<dbReference type="RefSeq" id="WP_194663431.1">
    <property type="nucleotide sequence ID" value="NZ_RDPI01000011.1"/>
</dbReference>
<comment type="pathway">
    <text evidence="2">Siderophore biosynthesis.</text>
</comment>
<dbReference type="Pfam" id="PF00975">
    <property type="entry name" value="Thioesterase"/>
    <property type="match status" value="1"/>
</dbReference>
<comment type="similarity">
    <text evidence="10">In the C-terminal section; belongs to the NRP synthetase family.</text>
</comment>
<sequence>MNTLDPCFGNSDPIAVIGLACRFPKAPNAEQFWHNLVNGISGQSYFSEQELQTAGITTSLSAQENFVPSGAIIDNPDYFDASLFGYSPTEALSIDPQQRLFLQIVWHALEDAGYAPNAIQSKTGVFGSIRTSTYPSFADFDVTQVGQVKGLQALLGNDKDYLATRVAHKFNLTGPAFTVQTACSSSLVACHLACESLRSGECDMAIAGGVAVSFPQSSGYLYQPGMIFSPDGLCRPFDIDANGTFGGHGLGCVVLKRWEDARRDGDTILALLRGSAINNDGQDKVGFTAPSVRGQAQVLSDALHLADVLPDEVEMIEAHGTGTKLGDPIEVRAIKQAYQRSIEAKPCFLGSVKSGFGHLDTAAGIASLIKTVLSVSRRKIPASLNVSQANPALELTGSGFQLATTTIDWLNETRTAAVSSFGIGGTNCHMIVQSAPELADPTPLNPRSENAKLLISANSETSLRKLAGEYATHLELPTHHSDIAYSAMLKRALDLPYRLAIDCNSVAIQALRDFALTGQAGRDLHVGQPSVTGKVVWCFTGQGSQWANMGQELYHRSAAFRDSIELSQQYALGSLEIRLTDALFDHRTELLQRTDYAQLAIVAFEIAMAAHWQSKGFRPDMVMGHSVGEFAACVVSGYLTHQQAIALVSERGRLMHLCAQRQAGSMLAIFAKPNRLETIPALRELDLAAHNGAQHWVYSGHQRDVDNAILELDKHAIRYKKLDVSCAAHSRLLDEMLASFHEFSAPITAKQGTIPLISSVTGQVADDAASFNAEYWTRHVRDTVQFQRAIESALAKQAKLLVEMGPSAHLTAMGQRETWSTDCVWLGTSHPNIPTQRLETELLAALFIAGCNNKWSALFALQGRPCRLPLYVFDEQRYWYPTSDVKTIETALPKQTLSVPPPTTIAALYPMLRCCVIRDLVHSCTTQPRFTLRDLIRGGRLLPKHRDLITTLLNSLLEHGYLQQGHQCYQFTAVPLPATDVVAQWLRDALATNQEPATVPLSDIRALCETPARLKQVLRCYHTSPLQLKKQVAEIKQRLLSPLTPSIKPNLAIPFSNQTQLLYVDWVMTPTETDWHQLITLHMPSFVQEERSDWLIVAAPSLDPKTITQLVAHRTTQLWGQVQYQLRGCLTSGEWAWIGQVQTPNFDDSQPHALLPSPHQRYEWQWLPVAASQARLNVSESDIQQALQCQGEIYRVNETVSLFVLPDGELVECAEKVIQSLSADFTTLYVLSSQAMATDATQSVAAEKVALMSLLRVARAEHKHQGIYLLDIEPSFENDHHQAQILSQSLNSAPFHLATEIAYRNHSYWIPQLVHAKTVPDLIPSSWFTTSGWHLVTGGMGGIGRHIIKWLAQSGARHIAVIGRREPSDWPEFCQTIARFGCQVMTLLCDVSQEGELQRMLNDWPRTLPIIGAFHAAGTSLTSLINQWDPQQSALLIQTKCRAFVALHQWLEAQEAQYLLGLSSAASLGAVGQGAYALANAFLDGYALAQQGSSRCRVMSIGWGAWDSIGMTADSALLDTLAKEGMHTLTVQEGLWQISQSLLSGTPFVLAMNIEPQHANFQPYLDPLNTAIDTVDAVDAVDCLASPEPLTHPTVSDVGQWLTERLRYQLGMSDDTPIRVDQDLLQLGLDSLQFLELSAVIQKQFAVKIDAEQAYQNLTISGLVEAIARIPSATESDSMLTHFVSDPHNRYTPFPLTPIQHAYWIGREPWVQYGGIACHVVFEWDKDLTEFNPQQFAAAWNALIKRHDMLRMTVNHAGEQVVHAEVDYFPIVERDLRSLSEEAQHIELEQIRQQMRHQVRAADVWPLFDVKLSRLSEHKVRLHLNLDLLQFDVQSFKIMMDDLATAYQGQDLEPLPITFRDYVMHEQTLRHTAEWQNSWHYWQQTIPTLPKAPQLPLNPDYQHHAPEFITLEGRLSDSEWQTLKSVWQQWGVTPSAGLLTLFAHTLANWTASPDFTLNMTFFNRQPFHEAVQDLIGDFTSVLLMDFQHDSSTDLKQRILQTQSKLWQRLGHSQVNGVEVIRELAKHWKSSGQLSEQEAALPLTPVVFTSMLGMSMDGMDIEQAMTHLLGDPVYVLSQTPQVWLDHQIMEIEGNLAFNWYCMAGVLAPDLLENLFNQYLSLLQQCAADPQFFERSLTQPEPLHPLLPPDHVIAESTLDWHNISLPDISPQIVQEVTQAWAQLEHRALRGIWTTLRNHQLFTSPEQAYRAPQIIQQLKVTDKHHKLIQLWLDQLCREGVLTEKDGEYRFQDDFPKAPGLPLPQQAWCQRLDTYLEDCLKQHPALLNGRHSALELLFSDPAITDSLYRCNPSLQILNLSAARAIYALGQQQAQGLNILEVGAGTAATTREVLSLASSTIRHYQFTDVSRLFLHEARELLSEYPQVSYGLFDINQPIDEALKMDGGYQVILAVNVLHDAIDLAKCLQGLRALLADDGYLILIEATDQHSPMQLATVGFIEGINAFNDFRQSTGSGMLTQPAWLALLAEQGLEPQLSYPNSEVSALRQHLIVTQKRPQHRPQTLGQSESYQQQIEQIEQIKSIWQTFLHGEINHDTDFFLAGGDSLMATKMIVALQHAGIKQASLQSLFEHPKFQDFCCQFESAPSTATTTVETDIIEPNTTLGSQDNTTQQKNGVCVRHYPLTPLQNAYWLGENALFSLGNGVAHFYAELEIKHLDRLRLTQAWNRLVQLHDQLRGEINASQYHIHRQVPEYQPQFLDLSSWDEPQKTHWIDEARTQIAAHGVATDQWPLFDISILQVDGETSLVHLVLDLVVADGKSLNTLFQQWFALYDDLSIELALPTMSIDNYLLELEQLKQSEPYQQAQAYWLDRVPTLPEAPALPLADKRSEHLAQSVLTYHLSAEQWSQIQAVSFAHNLLPSMSMLSTFCLVISHWSAQKHFAINILHSNRPAMLPQSVDVIGNLSTTSMLEVRTQPGSLLAFVEQIQQQMADDMAHSLFDGQSVLTEKNRHNHNLNAGMPVVFNDTLSVGQHRPLPYCKLNAFGAQTPHVYLDSMLIPSPCGGVIIKWTIQENYLKSGVFEAMFAAYTHTLETLTSRDWQLPLALELPSAQQQKRDQVNATQGELKLVLDNQTTACVATLCDLVRFGVEQHPQRIAIEQGELELTYQTLWFSAQHLAAQLIEQQDDAPLVAVVMNKGWQQVVAVLAILLAGKAYMPIDGAYPEPRIQALLKQGAVSTIISDSSEPCRTDDYRVLIPALMTEAQAHFIPVANQPTDLAYVIFTSGSTGQPKGVMMEHGAVVNTLLDINQRIALDHRDRVLAISSLNFDLSVFDIFSTLSCGARLVIPQTSPSQDPEALLHLAQQSAITVWNSVPAFAQLLVDLLENRSNPLPHLRQIMMSGDWIPVNLPDRLNTLMPQAKLLSLGGATEAAIWSICYPIEKSYATHTSIPYGKPLTHQQFYVLDEQLNPCADWVTGELYIGGFGLARGYWHDQEKTDLAFIEHPTLGQRLYKTGDLGRYLPDGNIEFLGRNDQQVKINGYRIELGEVENALRQCALNASGIDILDAIVQPDRTAQNGARLVAYIQYAPHSRRDNQALLDHARRLLPQYLCPSQIITLERLPLTANGKVDRSALPRPDAHLAADQLRMPHSQQEQLLAQIWSECLNFAPIPANQSFFDLGGNSLIAVRLLNQINHRLNLALSAGQLQTHDTVERLATLLTEQTQPLHHAPVKLSSNGSNRTSTLFIVHPIGGHLLSYQALAKELNQITLYGLAYPDRHDKSAPKTDIVALAAHYLSMIRHVQPTGPYQMAGWSFGGIVAFEMARQLMEQGEEVSHCILIDSYKPSQNPNQRLTEASIRQYFYADCIGRFPALKEHVISNFESETQFCAELAKAFLETGSGLLDSASFAELLAIYQQNLRAMLDYQPPYLETLPVTLYSAQNHSQLDFMRYQHPEMAKRRCHGWSDCCHPIIHRMQGDHYTLLQQPHVKTLAHEISTLLGHPSHSINSFHQQNVKELENEES</sequence>
<accession>A0ABR9Z6F3</accession>
<dbReference type="InterPro" id="IPR014031">
    <property type="entry name" value="Ketoacyl_synth_C"/>
</dbReference>
<dbReference type="InterPro" id="IPR013217">
    <property type="entry name" value="Methyltransf_12"/>
</dbReference>
<evidence type="ECO:0000259" key="12">
    <source>
        <dbReference type="PROSITE" id="PS52004"/>
    </source>
</evidence>
<dbReference type="Pfam" id="PF00501">
    <property type="entry name" value="AMP-binding"/>
    <property type="match status" value="1"/>
</dbReference>
<dbReference type="InterPro" id="IPR029058">
    <property type="entry name" value="AB_hydrolase_fold"/>
</dbReference>
<dbReference type="Pfam" id="PF08659">
    <property type="entry name" value="KR"/>
    <property type="match status" value="1"/>
</dbReference>
<dbReference type="CDD" id="cd19535">
    <property type="entry name" value="Cyc_NRPS"/>
    <property type="match status" value="1"/>
</dbReference>
<name>A0ABR9Z6F3_VIBAN</name>
<dbReference type="InterPro" id="IPR010071">
    <property type="entry name" value="AA_adenyl_dom"/>
</dbReference>
<dbReference type="CDD" id="cd05274">
    <property type="entry name" value="KR_FAS_SDR_x"/>
    <property type="match status" value="1"/>
</dbReference>
<dbReference type="Gene3D" id="3.30.559.10">
    <property type="entry name" value="Chloramphenicol acetyltransferase-like domain"/>
    <property type="match status" value="2"/>
</dbReference>
<comment type="caution">
    <text evidence="13">The sequence shown here is derived from an EMBL/GenBank/DDBJ whole genome shotgun (WGS) entry which is preliminary data.</text>
</comment>
<dbReference type="InterPro" id="IPR016039">
    <property type="entry name" value="Thiolase-like"/>
</dbReference>
<dbReference type="PANTHER" id="PTHR43775">
    <property type="entry name" value="FATTY ACID SYNTHASE"/>
    <property type="match status" value="1"/>
</dbReference>
<keyword evidence="14" id="KW-1185">Reference proteome</keyword>
<dbReference type="Gene3D" id="3.40.47.10">
    <property type="match status" value="1"/>
</dbReference>
<organism evidence="13 14">
    <name type="scientific">Vibrio anguillarum</name>
    <name type="common">Listonella anguillarum</name>
    <dbReference type="NCBI Taxonomy" id="55601"/>
    <lineage>
        <taxon>Bacteria</taxon>
        <taxon>Pseudomonadati</taxon>
        <taxon>Pseudomonadota</taxon>
        <taxon>Gammaproteobacteria</taxon>
        <taxon>Vibrionales</taxon>
        <taxon>Vibrionaceae</taxon>
        <taxon>Vibrio</taxon>
    </lineage>
</organism>
<dbReference type="Gene3D" id="2.30.38.10">
    <property type="entry name" value="Luciferase, Domain 3"/>
    <property type="match status" value="1"/>
</dbReference>
<dbReference type="Gene3D" id="3.40.50.720">
    <property type="entry name" value="NAD(P)-binding Rossmann-like Domain"/>
    <property type="match status" value="1"/>
</dbReference>
<dbReference type="InterPro" id="IPR006162">
    <property type="entry name" value="Ppantetheine_attach_site"/>
</dbReference>
<dbReference type="Gene3D" id="1.10.1200.10">
    <property type="entry name" value="ACP-like"/>
    <property type="match status" value="3"/>
</dbReference>
<reference evidence="13 14" key="1">
    <citation type="journal article" date="2021" name="PeerJ">
        <title>Analysis of 44 Vibrio anguillarum genomes reveals high genetic diversity.</title>
        <authorList>
            <person name="Hansen M.J."/>
            <person name="Dalsgaard I."/>
        </authorList>
    </citation>
    <scope>NUCLEOTIDE SEQUENCE [LARGE SCALE GENOMIC DNA]</scope>
    <source>
        <strain evidence="13 14">040915-1/1B</strain>
    </source>
</reference>